<keyword evidence="6" id="KW-0804">Transcription</keyword>
<dbReference type="Pfam" id="PF04316">
    <property type="entry name" value="FlgM"/>
    <property type="match status" value="1"/>
</dbReference>
<dbReference type="RefSeq" id="WP_377814158.1">
    <property type="nucleotide sequence ID" value="NZ_JBHRSJ010000017.1"/>
</dbReference>
<name>A0ABV7ATY1_9GAMM</name>
<comment type="caution">
    <text evidence="11">The sequence shown here is derived from an EMBL/GenBank/DDBJ whole genome shotgun (WGS) entry which is preliminary data.</text>
</comment>
<dbReference type="InterPro" id="IPR007412">
    <property type="entry name" value="FlgM"/>
</dbReference>
<evidence type="ECO:0000256" key="6">
    <source>
        <dbReference type="ARBA" id="ARBA00023163"/>
    </source>
</evidence>
<evidence type="ECO:0000256" key="5">
    <source>
        <dbReference type="ARBA" id="ARBA00023015"/>
    </source>
</evidence>
<keyword evidence="5" id="KW-0805">Transcription regulation</keyword>
<organism evidence="11 12">
    <name type="scientific">Azotobacter bryophylli</name>
    <dbReference type="NCBI Taxonomy" id="1986537"/>
    <lineage>
        <taxon>Bacteria</taxon>
        <taxon>Pseudomonadati</taxon>
        <taxon>Pseudomonadota</taxon>
        <taxon>Gammaproteobacteria</taxon>
        <taxon>Pseudomonadales</taxon>
        <taxon>Pseudomonadaceae</taxon>
        <taxon>Azotobacter</taxon>
    </lineage>
</organism>
<comment type="function">
    <text evidence="7">Responsible for the coupling of flagellin expression to flagellar assembly by preventing expression of the flagellin genes when a component of the middle class of proteins is defective. It negatively regulates flagellar genes by inhibiting the activity of FliA by directly binding to FliA.</text>
</comment>
<keyword evidence="12" id="KW-1185">Reference proteome</keyword>
<keyword evidence="11" id="KW-0282">Flagellum</keyword>
<proteinExistence type="inferred from homology"/>
<dbReference type="InterPro" id="IPR031316">
    <property type="entry name" value="FlgM_C"/>
</dbReference>
<evidence type="ECO:0000313" key="11">
    <source>
        <dbReference type="EMBL" id="MFC2972513.1"/>
    </source>
</evidence>
<evidence type="ECO:0000313" key="12">
    <source>
        <dbReference type="Proteomes" id="UP001595457"/>
    </source>
</evidence>
<feature type="region of interest" description="Disordered" evidence="9">
    <location>
        <begin position="1"/>
        <end position="50"/>
    </location>
</feature>
<comment type="similarity">
    <text evidence="1">Belongs to the FlgM family.</text>
</comment>
<keyword evidence="3" id="KW-0678">Repressor</keyword>
<dbReference type="InterPro" id="IPR035890">
    <property type="entry name" value="Anti-sigma-28_factor_FlgM_sf"/>
</dbReference>
<reference evidence="12" key="1">
    <citation type="journal article" date="2019" name="Int. J. Syst. Evol. Microbiol.">
        <title>The Global Catalogue of Microorganisms (GCM) 10K type strain sequencing project: providing services to taxonomists for standard genome sequencing and annotation.</title>
        <authorList>
            <consortium name="The Broad Institute Genomics Platform"/>
            <consortium name="The Broad Institute Genome Sequencing Center for Infectious Disease"/>
            <person name="Wu L."/>
            <person name="Ma J."/>
        </authorList>
    </citation>
    <scope>NUCLEOTIDE SEQUENCE [LARGE SCALE GENOMIC DNA]</scope>
    <source>
        <strain evidence="12">KCTC 62195</strain>
    </source>
</reference>
<keyword evidence="11" id="KW-0966">Cell projection</keyword>
<protein>
    <recommendedName>
        <fullName evidence="2">Negative regulator of flagellin synthesis</fullName>
    </recommendedName>
    <alternativeName>
        <fullName evidence="8">Anti-sigma-28 factor</fullName>
    </alternativeName>
</protein>
<dbReference type="NCBIfam" id="TIGR03824">
    <property type="entry name" value="FlgM_jcvi"/>
    <property type="match status" value="1"/>
</dbReference>
<accession>A0ABV7ATY1</accession>
<evidence type="ECO:0000256" key="9">
    <source>
        <dbReference type="SAM" id="MobiDB-lite"/>
    </source>
</evidence>
<evidence type="ECO:0000256" key="8">
    <source>
        <dbReference type="ARBA" id="ARBA00030117"/>
    </source>
</evidence>
<dbReference type="SUPFAM" id="SSF101498">
    <property type="entry name" value="Anti-sigma factor FlgM"/>
    <property type="match status" value="1"/>
</dbReference>
<evidence type="ECO:0000256" key="1">
    <source>
        <dbReference type="ARBA" id="ARBA00005322"/>
    </source>
</evidence>
<keyword evidence="4" id="KW-1005">Bacterial flagellum biogenesis</keyword>
<evidence type="ECO:0000256" key="2">
    <source>
        <dbReference type="ARBA" id="ARBA00017823"/>
    </source>
</evidence>
<feature type="domain" description="Anti-sigma-28 factor FlgM C-terminal" evidence="10">
    <location>
        <begin position="44"/>
        <end position="84"/>
    </location>
</feature>
<dbReference type="Proteomes" id="UP001595457">
    <property type="component" value="Unassembled WGS sequence"/>
</dbReference>
<evidence type="ECO:0000256" key="7">
    <source>
        <dbReference type="ARBA" id="ARBA00024739"/>
    </source>
</evidence>
<dbReference type="EMBL" id="JBHRSJ010000017">
    <property type="protein sequence ID" value="MFC2972513.1"/>
    <property type="molecule type" value="Genomic_DNA"/>
</dbReference>
<feature type="compositionally biased region" description="Polar residues" evidence="9">
    <location>
        <begin position="33"/>
        <end position="50"/>
    </location>
</feature>
<sequence length="95" mass="10144">MKIDSSFPGAGRTSVDGKGTGVRVRRSEAIDQPQASADVTHLNQNGEANATQDIDMARVAEIRQAISEGRLQLRPERIADGLIDSVKDLLGDAQS</sequence>
<evidence type="ECO:0000256" key="4">
    <source>
        <dbReference type="ARBA" id="ARBA00022795"/>
    </source>
</evidence>
<gene>
    <name evidence="11" type="primary">flgM</name>
    <name evidence="11" type="ORF">ACFOJE_09870</name>
</gene>
<evidence type="ECO:0000256" key="3">
    <source>
        <dbReference type="ARBA" id="ARBA00022491"/>
    </source>
</evidence>
<evidence type="ECO:0000259" key="10">
    <source>
        <dbReference type="Pfam" id="PF04316"/>
    </source>
</evidence>
<keyword evidence="11" id="KW-0969">Cilium</keyword>